<name>A0A3P9DTG5_9CICH</name>
<evidence type="ECO:0000256" key="4">
    <source>
        <dbReference type="ARBA" id="ARBA00022729"/>
    </source>
</evidence>
<dbReference type="SUPFAM" id="SSF48726">
    <property type="entry name" value="Immunoglobulin"/>
    <property type="match status" value="1"/>
</dbReference>
<dbReference type="Ensembl" id="ENSMZET00005038872.1">
    <property type="protein sequence ID" value="ENSMZEP00005037563.1"/>
    <property type="gene ID" value="ENSMZEG00005028017.1"/>
</dbReference>
<dbReference type="Gene3D" id="2.60.40.10">
    <property type="entry name" value="Immunoglobulins"/>
    <property type="match status" value="1"/>
</dbReference>
<dbReference type="GO" id="GO:0042102">
    <property type="term" value="P:positive regulation of T cell proliferation"/>
    <property type="evidence" value="ECO:0007669"/>
    <property type="project" value="TreeGrafter"/>
</dbReference>
<dbReference type="GO" id="GO:0031295">
    <property type="term" value="P:T cell costimulation"/>
    <property type="evidence" value="ECO:0007669"/>
    <property type="project" value="TreeGrafter"/>
</dbReference>
<keyword evidence="9" id="KW-0325">Glycoprotein</keyword>
<evidence type="ECO:0000256" key="7">
    <source>
        <dbReference type="ARBA" id="ARBA00023157"/>
    </source>
</evidence>
<evidence type="ECO:0000256" key="2">
    <source>
        <dbReference type="ARBA" id="ARBA00022475"/>
    </source>
</evidence>
<organism evidence="13 14">
    <name type="scientific">Maylandia zebra</name>
    <name type="common">zebra mbuna</name>
    <dbReference type="NCBI Taxonomy" id="106582"/>
    <lineage>
        <taxon>Eukaryota</taxon>
        <taxon>Metazoa</taxon>
        <taxon>Chordata</taxon>
        <taxon>Craniata</taxon>
        <taxon>Vertebrata</taxon>
        <taxon>Euteleostomi</taxon>
        <taxon>Actinopterygii</taxon>
        <taxon>Neopterygii</taxon>
        <taxon>Teleostei</taxon>
        <taxon>Neoteleostei</taxon>
        <taxon>Acanthomorphata</taxon>
        <taxon>Ovalentaria</taxon>
        <taxon>Cichlomorphae</taxon>
        <taxon>Cichliformes</taxon>
        <taxon>Cichlidae</taxon>
        <taxon>African cichlids</taxon>
        <taxon>Pseudocrenilabrinae</taxon>
        <taxon>Haplochromini</taxon>
        <taxon>Maylandia</taxon>
        <taxon>Maylandia zebra complex</taxon>
    </lineage>
</organism>
<dbReference type="PANTHER" id="PTHR25466">
    <property type="entry name" value="T-LYMPHOCYTE ACTIVATION ANTIGEN"/>
    <property type="match status" value="1"/>
</dbReference>
<dbReference type="PROSITE" id="PS50835">
    <property type="entry name" value="IG_LIKE"/>
    <property type="match status" value="1"/>
</dbReference>
<accession>A0A3P9DTG5</accession>
<dbReference type="GO" id="GO:0042130">
    <property type="term" value="P:negative regulation of T cell proliferation"/>
    <property type="evidence" value="ECO:0007669"/>
    <property type="project" value="TreeGrafter"/>
</dbReference>
<dbReference type="Proteomes" id="UP000265160">
    <property type="component" value="LG3"/>
</dbReference>
<dbReference type="GO" id="GO:0071222">
    <property type="term" value="P:cellular response to lipopolysaccharide"/>
    <property type="evidence" value="ECO:0007669"/>
    <property type="project" value="TreeGrafter"/>
</dbReference>
<feature type="domain" description="Ig-like" evidence="12">
    <location>
        <begin position="31"/>
        <end position="138"/>
    </location>
</feature>
<dbReference type="InterPro" id="IPR007110">
    <property type="entry name" value="Ig-like_dom"/>
</dbReference>
<evidence type="ECO:0000313" key="13">
    <source>
        <dbReference type="Ensembl" id="ENSMZEP00005037563.1"/>
    </source>
</evidence>
<dbReference type="GO" id="GO:0009897">
    <property type="term" value="C:external side of plasma membrane"/>
    <property type="evidence" value="ECO:0007669"/>
    <property type="project" value="TreeGrafter"/>
</dbReference>
<dbReference type="InterPro" id="IPR051713">
    <property type="entry name" value="T-cell_Activation_Regulation"/>
</dbReference>
<evidence type="ECO:0000256" key="5">
    <source>
        <dbReference type="ARBA" id="ARBA00022989"/>
    </source>
</evidence>
<keyword evidence="2" id="KW-1003">Cell membrane</keyword>
<protein>
    <recommendedName>
        <fullName evidence="12">Ig-like domain-containing protein</fullName>
    </recommendedName>
</protein>
<dbReference type="Pfam" id="PF00047">
    <property type="entry name" value="ig"/>
    <property type="match status" value="1"/>
</dbReference>
<dbReference type="GeneTree" id="ENSGT01150000287170"/>
<evidence type="ECO:0000256" key="3">
    <source>
        <dbReference type="ARBA" id="ARBA00022692"/>
    </source>
</evidence>
<sequence length="221" mass="25227">MTWRGTEIERHEPSLTRPHRPTHLLSYFWCPLSLHSIKVNGVSDSESVQLPFTTTENLPEDVKAEWIDRENRKVNVYKNGSDQVGEQDEFYRDRTKMNEDLLRTGDLSLTLNHPTERDSGEYRCVVKTEEIKRYKTVFLIVKGLFVCLFVCCCLFVCLFLGVRLVIGRLPIRAPAWTVSVVVSLSKTLHPLPTGGGQRARWRQCPAASPLSVRPRVAVATM</sequence>
<reference evidence="13" key="3">
    <citation type="submission" date="2025-09" db="UniProtKB">
        <authorList>
            <consortium name="Ensembl"/>
        </authorList>
    </citation>
    <scope>IDENTIFICATION</scope>
</reference>
<keyword evidence="7" id="KW-1015">Disulfide bond</keyword>
<evidence type="ECO:0000313" key="14">
    <source>
        <dbReference type="Proteomes" id="UP000265160"/>
    </source>
</evidence>
<evidence type="ECO:0000256" key="10">
    <source>
        <dbReference type="ARBA" id="ARBA00023319"/>
    </source>
</evidence>
<keyword evidence="5 11" id="KW-1133">Transmembrane helix</keyword>
<feature type="transmembrane region" description="Helical" evidence="11">
    <location>
        <begin position="137"/>
        <end position="162"/>
    </location>
</feature>
<keyword evidence="4" id="KW-0732">Signal</keyword>
<evidence type="ECO:0000256" key="6">
    <source>
        <dbReference type="ARBA" id="ARBA00023136"/>
    </source>
</evidence>
<dbReference type="InterPro" id="IPR013783">
    <property type="entry name" value="Ig-like_fold"/>
</dbReference>
<evidence type="ECO:0000256" key="11">
    <source>
        <dbReference type="SAM" id="Phobius"/>
    </source>
</evidence>
<dbReference type="InterPro" id="IPR013151">
    <property type="entry name" value="Immunoglobulin_dom"/>
</dbReference>
<dbReference type="GO" id="GO:0007166">
    <property type="term" value="P:cell surface receptor signaling pathway"/>
    <property type="evidence" value="ECO:0007669"/>
    <property type="project" value="TreeGrafter"/>
</dbReference>
<keyword evidence="6 11" id="KW-0472">Membrane</keyword>
<evidence type="ECO:0000256" key="1">
    <source>
        <dbReference type="ARBA" id="ARBA00004251"/>
    </source>
</evidence>
<keyword evidence="8" id="KW-0675">Receptor</keyword>
<dbReference type="SMART" id="SM00409">
    <property type="entry name" value="IG"/>
    <property type="match status" value="1"/>
</dbReference>
<evidence type="ECO:0000256" key="8">
    <source>
        <dbReference type="ARBA" id="ARBA00023170"/>
    </source>
</evidence>
<keyword evidence="3 11" id="KW-0812">Transmembrane</keyword>
<reference evidence="13 14" key="1">
    <citation type="journal article" date="2014" name="Nature">
        <title>The genomic substrate for adaptive radiation in African cichlid fish.</title>
        <authorList>
            <person name="Brawand D."/>
            <person name="Wagner C.E."/>
            <person name="Li Y.I."/>
            <person name="Malinsky M."/>
            <person name="Keller I."/>
            <person name="Fan S."/>
            <person name="Simakov O."/>
            <person name="Ng A.Y."/>
            <person name="Lim Z.W."/>
            <person name="Bezault E."/>
            <person name="Turner-Maier J."/>
            <person name="Johnson J."/>
            <person name="Alcazar R."/>
            <person name="Noh H.J."/>
            <person name="Russell P."/>
            <person name="Aken B."/>
            <person name="Alfoldi J."/>
            <person name="Amemiya C."/>
            <person name="Azzouzi N."/>
            <person name="Baroiller J.F."/>
            <person name="Barloy-Hubler F."/>
            <person name="Berlin A."/>
            <person name="Bloomquist R."/>
            <person name="Carleton K.L."/>
            <person name="Conte M.A."/>
            <person name="D'Cotta H."/>
            <person name="Eshel O."/>
            <person name="Gaffney L."/>
            <person name="Galibert F."/>
            <person name="Gante H.F."/>
            <person name="Gnerre S."/>
            <person name="Greuter L."/>
            <person name="Guyon R."/>
            <person name="Haddad N.S."/>
            <person name="Haerty W."/>
            <person name="Harris R.M."/>
            <person name="Hofmann H.A."/>
            <person name="Hourlier T."/>
            <person name="Hulata G."/>
            <person name="Jaffe D.B."/>
            <person name="Lara M."/>
            <person name="Lee A.P."/>
            <person name="MacCallum I."/>
            <person name="Mwaiko S."/>
            <person name="Nikaido M."/>
            <person name="Nishihara H."/>
            <person name="Ozouf-Costaz C."/>
            <person name="Penman D.J."/>
            <person name="Przybylski D."/>
            <person name="Rakotomanga M."/>
            <person name="Renn S.C.P."/>
            <person name="Ribeiro F.J."/>
            <person name="Ron M."/>
            <person name="Salzburger W."/>
            <person name="Sanchez-Pulido L."/>
            <person name="Santos M.E."/>
            <person name="Searle S."/>
            <person name="Sharpe T."/>
            <person name="Swofford R."/>
            <person name="Tan F.J."/>
            <person name="Williams L."/>
            <person name="Young S."/>
            <person name="Yin S."/>
            <person name="Okada N."/>
            <person name="Kocher T.D."/>
            <person name="Miska E.A."/>
            <person name="Lander E.S."/>
            <person name="Venkatesh B."/>
            <person name="Fernald R.D."/>
            <person name="Meyer A."/>
            <person name="Ponting C.P."/>
            <person name="Streelman J.T."/>
            <person name="Lindblad-Toh K."/>
            <person name="Seehausen O."/>
            <person name="Di Palma F."/>
        </authorList>
    </citation>
    <scope>NUCLEOTIDE SEQUENCE</scope>
</reference>
<evidence type="ECO:0000256" key="9">
    <source>
        <dbReference type="ARBA" id="ARBA00023180"/>
    </source>
</evidence>
<proteinExistence type="predicted"/>
<dbReference type="AlphaFoldDB" id="A0A3P9DTG5"/>
<reference evidence="13" key="2">
    <citation type="submission" date="2025-08" db="UniProtKB">
        <authorList>
            <consortium name="Ensembl"/>
        </authorList>
    </citation>
    <scope>IDENTIFICATION</scope>
</reference>
<dbReference type="GO" id="GO:0006955">
    <property type="term" value="P:immune response"/>
    <property type="evidence" value="ECO:0007669"/>
    <property type="project" value="TreeGrafter"/>
</dbReference>
<dbReference type="InterPro" id="IPR036179">
    <property type="entry name" value="Ig-like_dom_sf"/>
</dbReference>
<dbReference type="PANTHER" id="PTHR25466:SF14">
    <property type="entry name" value="BUTYROPHILIN SUBFAMILY 2 MEMBER A2-LIKE-RELATED"/>
    <property type="match status" value="1"/>
</dbReference>
<keyword evidence="10" id="KW-0393">Immunoglobulin domain</keyword>
<evidence type="ECO:0000259" key="12">
    <source>
        <dbReference type="PROSITE" id="PS50835"/>
    </source>
</evidence>
<dbReference type="InterPro" id="IPR003599">
    <property type="entry name" value="Ig_sub"/>
</dbReference>
<keyword evidence="14" id="KW-1185">Reference proteome</keyword>
<comment type="subcellular location">
    <subcellularLocation>
        <location evidence="1">Cell membrane</location>
        <topology evidence="1">Single-pass type I membrane protein</topology>
    </subcellularLocation>
</comment>